<feature type="signal peptide" evidence="2">
    <location>
        <begin position="1"/>
        <end position="18"/>
    </location>
</feature>
<comment type="caution">
    <text evidence="3">The sequence shown here is derived from an EMBL/GenBank/DDBJ whole genome shotgun (WGS) entry which is preliminary data.</text>
</comment>
<keyword evidence="4" id="KW-1185">Reference proteome</keyword>
<dbReference type="Pfam" id="PF10748">
    <property type="entry name" value="HofP"/>
    <property type="match status" value="1"/>
</dbReference>
<organism evidence="3 4">
    <name type="scientific">Raoultella lignicola</name>
    <dbReference type="NCBI Taxonomy" id="3040939"/>
    <lineage>
        <taxon>Bacteria</taxon>
        <taxon>Pseudomonadati</taxon>
        <taxon>Pseudomonadota</taxon>
        <taxon>Gammaproteobacteria</taxon>
        <taxon>Enterobacterales</taxon>
        <taxon>Enterobacteriaceae</taxon>
        <taxon>Klebsiella/Raoultella group</taxon>
        <taxon>Raoultella</taxon>
    </lineage>
</organism>
<gene>
    <name evidence="3" type="ORF">QFI96_004270</name>
</gene>
<accession>A0ABU9F5B0</accession>
<feature type="region of interest" description="Disordered" evidence="1">
    <location>
        <begin position="109"/>
        <end position="132"/>
    </location>
</feature>
<evidence type="ECO:0000313" key="4">
    <source>
        <dbReference type="Proteomes" id="UP001312893"/>
    </source>
</evidence>
<sequence length="132" mass="14577">MRINGWCLLCLLPLPGLAAERDPFEPVEDRCQTAQLAQWHYGGAVGTAQQNVGYLQDSAGKWRRVRVDDVLPSGWQVTALTAERIEITTGPGCEPLHWAWKRKEVGINDAMDKPADSAATSNGAYRERSGKK</sequence>
<keyword evidence="2" id="KW-0732">Signal</keyword>
<evidence type="ECO:0000256" key="1">
    <source>
        <dbReference type="SAM" id="MobiDB-lite"/>
    </source>
</evidence>
<dbReference type="InterPro" id="IPR019684">
    <property type="entry name" value="HofP"/>
</dbReference>
<reference evidence="3 4" key="1">
    <citation type="submission" date="2024-04" db="EMBL/GenBank/DDBJ databases">
        <title>Two novel Raoultella species associated with bleeding cankers of broadleaf hosts, Raoultella scottia sp. nov. and Raoultella lignicola sp. nov.</title>
        <authorList>
            <person name="Brady C.L."/>
        </authorList>
    </citation>
    <scope>NUCLEOTIDE SEQUENCE [LARGE SCALE GENOMIC DNA]</scope>
    <source>
        <strain evidence="3 4">TW_WC1a.1</strain>
    </source>
</reference>
<name>A0ABU9F5B0_9ENTR</name>
<evidence type="ECO:0000313" key="3">
    <source>
        <dbReference type="EMBL" id="MEL0550917.1"/>
    </source>
</evidence>
<dbReference type="RefSeq" id="WP_123757336.1">
    <property type="nucleotide sequence ID" value="NZ_JARXNK020000098.1"/>
</dbReference>
<evidence type="ECO:0000256" key="2">
    <source>
        <dbReference type="SAM" id="SignalP"/>
    </source>
</evidence>
<proteinExistence type="predicted"/>
<dbReference type="EMBL" id="JARXNK020000098">
    <property type="protein sequence ID" value="MEL0550917.1"/>
    <property type="molecule type" value="Genomic_DNA"/>
</dbReference>
<dbReference type="Proteomes" id="UP001312893">
    <property type="component" value="Unassembled WGS sequence"/>
</dbReference>
<feature type="chain" id="PRO_5047221360" evidence="2">
    <location>
        <begin position="19"/>
        <end position="132"/>
    </location>
</feature>
<protein>
    <submittedName>
        <fullName evidence="3">HofP DNA utilization family protein</fullName>
    </submittedName>
</protein>